<evidence type="ECO:0000259" key="9">
    <source>
        <dbReference type="Pfam" id="PF25917"/>
    </source>
</evidence>
<dbReference type="Gene3D" id="2.40.30.170">
    <property type="match status" value="1"/>
</dbReference>
<evidence type="ECO:0000313" key="12">
    <source>
        <dbReference type="EMBL" id="ABJ83639.1"/>
    </source>
</evidence>
<comment type="subcellular location">
    <subcellularLocation>
        <location evidence="1">Cell membrane</location>
    </subcellularLocation>
</comment>
<feature type="domain" description="Multidrug resistance protein MdtA-like C-terminal permuted SH3" evidence="11">
    <location>
        <begin position="325"/>
        <end position="382"/>
    </location>
</feature>
<dbReference type="Pfam" id="PF25967">
    <property type="entry name" value="RND-MFP_C"/>
    <property type="match status" value="1"/>
</dbReference>
<dbReference type="Pfam" id="PF25944">
    <property type="entry name" value="Beta-barrel_RND"/>
    <property type="match status" value="1"/>
</dbReference>
<dbReference type="Pfam" id="PF25917">
    <property type="entry name" value="BSH_RND"/>
    <property type="match status" value="1"/>
</dbReference>
<gene>
    <name evidence="12" type="ordered locus">Acid_2650</name>
</gene>
<feature type="domain" description="Multidrug resistance protein MdtA-like beta-barrel" evidence="10">
    <location>
        <begin position="238"/>
        <end position="320"/>
    </location>
</feature>
<dbReference type="eggNOG" id="COG0845">
    <property type="taxonomic scope" value="Bacteria"/>
</dbReference>
<name>Q024D7_SOLUE</name>
<evidence type="ECO:0000259" key="11">
    <source>
        <dbReference type="Pfam" id="PF25967"/>
    </source>
</evidence>
<feature type="signal peptide" evidence="7">
    <location>
        <begin position="1"/>
        <end position="21"/>
    </location>
</feature>
<dbReference type="AlphaFoldDB" id="Q024D7"/>
<dbReference type="PROSITE" id="PS51257">
    <property type="entry name" value="PROKAR_LIPOPROTEIN"/>
    <property type="match status" value="1"/>
</dbReference>
<dbReference type="STRING" id="234267.Acid_2650"/>
<evidence type="ECO:0000256" key="2">
    <source>
        <dbReference type="ARBA" id="ARBA00009477"/>
    </source>
</evidence>
<dbReference type="EMBL" id="CP000473">
    <property type="protein sequence ID" value="ABJ83639.1"/>
    <property type="molecule type" value="Genomic_DNA"/>
</dbReference>
<dbReference type="Gene3D" id="2.40.420.20">
    <property type="match status" value="1"/>
</dbReference>
<comment type="similarity">
    <text evidence="2">Belongs to the membrane fusion protein (MFP) (TC 8.A.1) family.</text>
</comment>
<evidence type="ECO:0000256" key="4">
    <source>
        <dbReference type="ARBA" id="ARBA00022475"/>
    </source>
</evidence>
<sequence length="405" mass="42672" precursor="true">MPGINRCTATLLSVVCLFTLAACKPAQQAKGPAAPAVVPVSVAKATQESVPTELRVVGTVEASAIVQVKSQIAGQLLKAAFTEGQNVKKDDLLFEIDPRPYEEALHQAEANVSRDQAQIAQLEATLARDAAQSRFNEGDAARYAELAKAGVVSKSQSDQARTSADVARESARATQAGINSAKAALESDVSAVASAKLNLAYCTIRSPLSGRTGNLLIHAGNLVKANDVPLVVIHQVSPVFVNFNVPEQHLAAVRRLSANRKLAVRVFAQDDPNRTASGELSVIDNTVDASTGTIHLKATFPNTDGILWPGQFVTSVLTLDTLQGATVVPAEAVQPGQQGQFVYVVKADNTVESRIVTPGRAFGKKMVIEKGLAPGDTVVTDGQLRLFPGAQVQLVDPSKIDMGKS</sequence>
<dbReference type="SUPFAM" id="SSF111369">
    <property type="entry name" value="HlyD-like secretion proteins"/>
    <property type="match status" value="1"/>
</dbReference>
<dbReference type="InParanoid" id="Q024D7"/>
<dbReference type="InterPro" id="IPR058624">
    <property type="entry name" value="MdtA-like_HH"/>
</dbReference>
<dbReference type="KEGG" id="sus:Acid_2650"/>
<dbReference type="Gene3D" id="2.40.50.100">
    <property type="match status" value="1"/>
</dbReference>
<dbReference type="Gene3D" id="1.10.287.470">
    <property type="entry name" value="Helix hairpin bin"/>
    <property type="match status" value="1"/>
</dbReference>
<protein>
    <submittedName>
        <fullName evidence="12">Efflux transporter, RND family, MFP subunit</fullName>
    </submittedName>
</protein>
<dbReference type="GO" id="GO:0030313">
    <property type="term" value="C:cell envelope"/>
    <property type="evidence" value="ECO:0007669"/>
    <property type="project" value="UniProtKB-SubCell"/>
</dbReference>
<keyword evidence="7" id="KW-0732">Signal</keyword>
<feature type="domain" description="Multidrug resistance protein MdtA-like alpha-helical hairpin" evidence="8">
    <location>
        <begin position="119"/>
        <end position="201"/>
    </location>
</feature>
<accession>Q024D7</accession>
<dbReference type="InterPro" id="IPR058627">
    <property type="entry name" value="MdtA-like_C"/>
</dbReference>
<dbReference type="InterPro" id="IPR058625">
    <property type="entry name" value="MdtA-like_BSH"/>
</dbReference>
<proteinExistence type="inferred from homology"/>
<dbReference type="NCBIfam" id="TIGR01730">
    <property type="entry name" value="RND_mfp"/>
    <property type="match status" value="1"/>
</dbReference>
<evidence type="ECO:0000259" key="8">
    <source>
        <dbReference type="Pfam" id="PF25876"/>
    </source>
</evidence>
<evidence type="ECO:0000256" key="1">
    <source>
        <dbReference type="ARBA" id="ARBA00004236"/>
    </source>
</evidence>
<keyword evidence="4" id="KW-1003">Cell membrane</keyword>
<dbReference type="PANTHER" id="PTHR30469:SF36">
    <property type="entry name" value="BLL3903 PROTEIN"/>
    <property type="match status" value="1"/>
</dbReference>
<dbReference type="FunFam" id="2.40.420.20:FF:000001">
    <property type="entry name" value="Efflux RND transporter periplasmic adaptor subunit"/>
    <property type="match status" value="1"/>
</dbReference>
<reference evidence="12" key="1">
    <citation type="submission" date="2006-10" db="EMBL/GenBank/DDBJ databases">
        <title>Complete sequence of Solibacter usitatus Ellin6076.</title>
        <authorList>
            <consortium name="US DOE Joint Genome Institute"/>
            <person name="Copeland A."/>
            <person name="Lucas S."/>
            <person name="Lapidus A."/>
            <person name="Barry K."/>
            <person name="Detter J.C."/>
            <person name="Glavina del Rio T."/>
            <person name="Hammon N."/>
            <person name="Israni S."/>
            <person name="Dalin E."/>
            <person name="Tice H."/>
            <person name="Pitluck S."/>
            <person name="Thompson L.S."/>
            <person name="Brettin T."/>
            <person name="Bruce D."/>
            <person name="Han C."/>
            <person name="Tapia R."/>
            <person name="Gilna P."/>
            <person name="Schmutz J."/>
            <person name="Larimer F."/>
            <person name="Land M."/>
            <person name="Hauser L."/>
            <person name="Kyrpides N."/>
            <person name="Mikhailova N."/>
            <person name="Janssen P.H."/>
            <person name="Kuske C.R."/>
            <person name="Richardson P."/>
        </authorList>
    </citation>
    <scope>NUCLEOTIDE SEQUENCE</scope>
    <source>
        <strain evidence="12">Ellin6076</strain>
    </source>
</reference>
<feature type="domain" description="Multidrug resistance protein MdtA-like barrel-sandwich hybrid" evidence="9">
    <location>
        <begin position="65"/>
        <end position="232"/>
    </location>
</feature>
<dbReference type="GO" id="GO:1990281">
    <property type="term" value="C:efflux pump complex"/>
    <property type="evidence" value="ECO:0007669"/>
    <property type="project" value="TreeGrafter"/>
</dbReference>
<evidence type="ECO:0000259" key="10">
    <source>
        <dbReference type="Pfam" id="PF25944"/>
    </source>
</evidence>
<dbReference type="InterPro" id="IPR006143">
    <property type="entry name" value="RND_pump_MFP"/>
</dbReference>
<dbReference type="InterPro" id="IPR058626">
    <property type="entry name" value="MdtA-like_b-barrel"/>
</dbReference>
<dbReference type="Pfam" id="PF25876">
    <property type="entry name" value="HH_MFP_RND"/>
    <property type="match status" value="1"/>
</dbReference>
<dbReference type="HOGENOM" id="CLU_018816_2_0_0"/>
<evidence type="ECO:0000256" key="7">
    <source>
        <dbReference type="SAM" id="SignalP"/>
    </source>
</evidence>
<keyword evidence="6" id="KW-0472">Membrane</keyword>
<dbReference type="PANTHER" id="PTHR30469">
    <property type="entry name" value="MULTIDRUG RESISTANCE PROTEIN MDTA"/>
    <property type="match status" value="1"/>
</dbReference>
<feature type="chain" id="PRO_5004163227" evidence="7">
    <location>
        <begin position="22"/>
        <end position="405"/>
    </location>
</feature>
<evidence type="ECO:0000256" key="3">
    <source>
        <dbReference type="ARBA" id="ARBA00022448"/>
    </source>
</evidence>
<evidence type="ECO:0000256" key="5">
    <source>
        <dbReference type="ARBA" id="ARBA00022519"/>
    </source>
</evidence>
<organism evidence="12">
    <name type="scientific">Solibacter usitatus (strain Ellin6076)</name>
    <dbReference type="NCBI Taxonomy" id="234267"/>
    <lineage>
        <taxon>Bacteria</taxon>
        <taxon>Pseudomonadati</taxon>
        <taxon>Acidobacteriota</taxon>
        <taxon>Terriglobia</taxon>
        <taxon>Bryobacterales</taxon>
        <taxon>Solibacteraceae</taxon>
        <taxon>Candidatus Solibacter</taxon>
    </lineage>
</organism>
<keyword evidence="5" id="KW-0997">Cell inner membrane</keyword>
<dbReference type="GO" id="GO:0015562">
    <property type="term" value="F:efflux transmembrane transporter activity"/>
    <property type="evidence" value="ECO:0007669"/>
    <property type="project" value="TreeGrafter"/>
</dbReference>
<keyword evidence="3" id="KW-0813">Transport</keyword>
<evidence type="ECO:0000256" key="6">
    <source>
        <dbReference type="ARBA" id="ARBA00023136"/>
    </source>
</evidence>